<feature type="domain" description="Major facilitator superfamily (MFS) profile" evidence="10">
    <location>
        <begin position="126"/>
        <end position="630"/>
    </location>
</feature>
<dbReference type="PROSITE" id="PS50850">
    <property type="entry name" value="MFS"/>
    <property type="match status" value="1"/>
</dbReference>
<feature type="transmembrane region" description="Helical" evidence="9">
    <location>
        <begin position="498"/>
        <end position="517"/>
    </location>
</feature>
<evidence type="ECO:0000313" key="12">
    <source>
        <dbReference type="Proteomes" id="UP000478008"/>
    </source>
</evidence>
<dbReference type="Gene3D" id="1.20.1250.20">
    <property type="entry name" value="MFS general substrate transporter like domains"/>
    <property type="match status" value="1"/>
</dbReference>
<organism evidence="11 12">
    <name type="scientific">Dekkera bruxellensis</name>
    <name type="common">Brettanomyces custersii</name>
    <dbReference type="NCBI Taxonomy" id="5007"/>
    <lineage>
        <taxon>Eukaryota</taxon>
        <taxon>Fungi</taxon>
        <taxon>Dikarya</taxon>
        <taxon>Ascomycota</taxon>
        <taxon>Saccharomycotina</taxon>
        <taxon>Pichiomycetes</taxon>
        <taxon>Pichiales</taxon>
        <taxon>Pichiaceae</taxon>
        <taxon>Brettanomyces</taxon>
    </lineage>
</organism>
<accession>A0A7D9CW48</accession>
<evidence type="ECO:0000256" key="8">
    <source>
        <dbReference type="SAM" id="MobiDB-lite"/>
    </source>
</evidence>
<dbReference type="GO" id="GO:0012505">
    <property type="term" value="C:endomembrane system"/>
    <property type="evidence" value="ECO:0007669"/>
    <property type="project" value="UniProtKB-SubCell"/>
</dbReference>
<dbReference type="InterPro" id="IPR005829">
    <property type="entry name" value="Sugar_transporter_CS"/>
</dbReference>
<dbReference type="EMBL" id="CABFWN010000001">
    <property type="protein sequence ID" value="VUG16110.1"/>
    <property type="molecule type" value="Genomic_DNA"/>
</dbReference>
<dbReference type="InterPro" id="IPR020846">
    <property type="entry name" value="MFS_dom"/>
</dbReference>
<evidence type="ECO:0000256" key="1">
    <source>
        <dbReference type="ARBA" id="ARBA00004127"/>
    </source>
</evidence>
<evidence type="ECO:0000313" key="11">
    <source>
        <dbReference type="EMBL" id="VUG16110.1"/>
    </source>
</evidence>
<feature type="region of interest" description="Disordered" evidence="8">
    <location>
        <begin position="1"/>
        <end position="24"/>
    </location>
</feature>
<dbReference type="GO" id="GO:0000329">
    <property type="term" value="C:fungal-type vacuole membrane"/>
    <property type="evidence" value="ECO:0007669"/>
    <property type="project" value="TreeGrafter"/>
</dbReference>
<protein>
    <recommendedName>
        <fullName evidence="7">MFS-type drug efflux transporter P55</fullName>
    </recommendedName>
</protein>
<dbReference type="InterPro" id="IPR011701">
    <property type="entry name" value="MFS"/>
</dbReference>
<dbReference type="PANTHER" id="PTHR23501:SF191">
    <property type="entry name" value="VACUOLAR BASIC AMINO ACID TRANSPORTER 4"/>
    <property type="match status" value="1"/>
</dbReference>
<comment type="subcellular location">
    <subcellularLocation>
        <location evidence="1">Endomembrane system</location>
        <topology evidence="1">Multi-pass membrane protein</topology>
    </subcellularLocation>
</comment>
<feature type="transmembrane region" description="Helical" evidence="9">
    <location>
        <begin position="425"/>
        <end position="446"/>
    </location>
</feature>
<feature type="transmembrane region" description="Helical" evidence="9">
    <location>
        <begin position="606"/>
        <end position="626"/>
    </location>
</feature>
<dbReference type="InterPro" id="IPR036259">
    <property type="entry name" value="MFS_trans_sf"/>
</dbReference>
<dbReference type="Gene3D" id="1.20.1720.10">
    <property type="entry name" value="Multidrug resistance protein D"/>
    <property type="match status" value="1"/>
</dbReference>
<dbReference type="PROSITE" id="PS00216">
    <property type="entry name" value="SUGAR_TRANSPORT_1"/>
    <property type="match status" value="1"/>
</dbReference>
<evidence type="ECO:0000256" key="6">
    <source>
        <dbReference type="ARBA" id="ARBA00023136"/>
    </source>
</evidence>
<feature type="compositionally biased region" description="Polar residues" evidence="8">
    <location>
        <begin position="10"/>
        <end position="20"/>
    </location>
</feature>
<comment type="similarity">
    <text evidence="2">Belongs to the major facilitator superfamily.</text>
</comment>
<feature type="transmembrane region" description="Helical" evidence="9">
    <location>
        <begin position="253"/>
        <end position="271"/>
    </location>
</feature>
<proteinExistence type="inferred from homology"/>
<keyword evidence="5 9" id="KW-1133">Transmembrane helix</keyword>
<feature type="transmembrane region" description="Helical" evidence="9">
    <location>
        <begin position="277"/>
        <end position="297"/>
    </location>
</feature>
<dbReference type="Proteomes" id="UP000478008">
    <property type="component" value="Unassembled WGS sequence"/>
</dbReference>
<dbReference type="SUPFAM" id="SSF103473">
    <property type="entry name" value="MFS general substrate transporter"/>
    <property type="match status" value="1"/>
</dbReference>
<feature type="transmembrane region" description="Helical" evidence="9">
    <location>
        <begin position="453"/>
        <end position="473"/>
    </location>
</feature>
<reference evidence="11 12" key="1">
    <citation type="submission" date="2019-07" db="EMBL/GenBank/DDBJ databases">
        <authorList>
            <person name="Friedrich A."/>
            <person name="Schacherer J."/>
        </authorList>
    </citation>
    <scope>NUCLEOTIDE SEQUENCE [LARGE SCALE GENOMIC DNA]</scope>
</reference>
<feature type="transmembrane region" description="Helical" evidence="9">
    <location>
        <begin position="389"/>
        <end position="410"/>
    </location>
</feature>
<feature type="transmembrane region" description="Helical" evidence="9">
    <location>
        <begin position="529"/>
        <end position="550"/>
    </location>
</feature>
<evidence type="ECO:0000256" key="5">
    <source>
        <dbReference type="ARBA" id="ARBA00022989"/>
    </source>
</evidence>
<gene>
    <name evidence="11" type="ORF">DEBR0S1_07932G</name>
</gene>
<evidence type="ECO:0000256" key="4">
    <source>
        <dbReference type="ARBA" id="ARBA00022692"/>
    </source>
</evidence>
<feature type="transmembrane region" description="Helical" evidence="9">
    <location>
        <begin position="160"/>
        <end position="178"/>
    </location>
</feature>
<feature type="transmembrane region" description="Helical" evidence="9">
    <location>
        <begin position="125"/>
        <end position="148"/>
    </location>
</feature>
<evidence type="ECO:0000256" key="7">
    <source>
        <dbReference type="ARBA" id="ARBA00044273"/>
    </source>
</evidence>
<evidence type="ECO:0000256" key="2">
    <source>
        <dbReference type="ARBA" id="ARBA00008335"/>
    </source>
</evidence>
<evidence type="ECO:0000259" key="10">
    <source>
        <dbReference type="PROSITE" id="PS50850"/>
    </source>
</evidence>
<evidence type="ECO:0000256" key="9">
    <source>
        <dbReference type="SAM" id="Phobius"/>
    </source>
</evidence>
<evidence type="ECO:0000256" key="3">
    <source>
        <dbReference type="ARBA" id="ARBA00022448"/>
    </source>
</evidence>
<keyword evidence="3" id="KW-0813">Transport</keyword>
<keyword evidence="6 9" id="KW-0472">Membrane</keyword>
<sequence>MMIAEDDLSITDSESAVSGSDDNEVQPFLSNDSRFESQVANAQGSAELTKVTSTSLAGIVAEDVLDTVSRHSRKDGAFSAGGYGSIAHRISSRASDELGEASNLSQDETQDANGGYLVPKAQLTVILGSVFSLIFLAALDSTILSTLVADIASDLDAIPYISWITTAYLLSTSIVQPMGRLSDIFGRKPMLQGCILVFTVGCLQCATAKTTTSFVIGRFLSGFAGGLNTLGTIIMSDLIPLRKRGVFQGLGNTFYALGSAVGGTVGGWIAHRFGWRLAFWFQVPIGVSCFALIAYSLHLPKLVKSNPEANVIAQSSLAEKFTHVDVSGIVSLSLMLSLFIVLTSFTFESAFSVAIVAVLFLASLTAFIHFETTVKEPIVPIRLLKDRSVLGSSLSNWFGTMYIYVILYYYPIYLSTVSGLNSEEIGWRMVPMIVMGSIASVGSGFYMKWTGKYWNFSMIVNAIGSLGLVWLLARTYPFGLKTKPTTIEQYLLNVIPEMSYSSLLTVTLLALIAAVPLDFQSSVTSIQYAFRGIGSVLGTSLGSQIFTLVLSHQMVAKLTLSKPSDVSERQLAKVINRALHNSQYIRSGAPQWGVNAMIESYGIGCWYSYVFATSVSVLCLVSVAMIKEYKLYSTVKRTN</sequence>
<dbReference type="GO" id="GO:0015174">
    <property type="term" value="F:basic amino acid transmembrane transporter activity"/>
    <property type="evidence" value="ECO:0007669"/>
    <property type="project" value="TreeGrafter"/>
</dbReference>
<dbReference type="Pfam" id="PF07690">
    <property type="entry name" value="MFS_1"/>
    <property type="match status" value="1"/>
</dbReference>
<feature type="transmembrane region" description="Helical" evidence="9">
    <location>
        <begin position="215"/>
        <end position="241"/>
    </location>
</feature>
<keyword evidence="12" id="KW-1185">Reference proteome</keyword>
<dbReference type="AlphaFoldDB" id="A0A7D9CW48"/>
<name>A0A7D9CW48_DEKBR</name>
<keyword evidence="4 9" id="KW-0812">Transmembrane</keyword>
<dbReference type="PANTHER" id="PTHR23501">
    <property type="entry name" value="MAJOR FACILITATOR SUPERFAMILY"/>
    <property type="match status" value="1"/>
</dbReference>
<feature type="transmembrane region" description="Helical" evidence="9">
    <location>
        <begin position="351"/>
        <end position="368"/>
    </location>
</feature>